<dbReference type="PROSITE" id="PS00213">
    <property type="entry name" value="LIPOCALIN"/>
    <property type="match status" value="1"/>
</dbReference>
<evidence type="ECO:0000256" key="6">
    <source>
        <dbReference type="ARBA" id="ARBA00023283"/>
    </source>
</evidence>
<dbReference type="InterPro" id="IPR000566">
    <property type="entry name" value="Lipocln_cytosolic_FA-bd_dom"/>
</dbReference>
<protein>
    <recommendedName>
        <fullName evidence="2">Apolipoprotein D</fullName>
    </recommendedName>
</protein>
<evidence type="ECO:0000313" key="10">
    <source>
        <dbReference type="Proteomes" id="UP000694941"/>
    </source>
</evidence>
<name>A0ABM1T3R8_LIMPO</name>
<dbReference type="InterPro" id="IPR012674">
    <property type="entry name" value="Calycin"/>
</dbReference>
<gene>
    <name evidence="11" type="primary">LOC106466730</name>
</gene>
<evidence type="ECO:0000313" key="11">
    <source>
        <dbReference type="RefSeq" id="XP_022250524.1"/>
    </source>
</evidence>
<dbReference type="PIRSF" id="PIRSF036893">
    <property type="entry name" value="Lipocalin_ApoD"/>
    <property type="match status" value="1"/>
</dbReference>
<dbReference type="Gene3D" id="2.40.128.20">
    <property type="match status" value="1"/>
</dbReference>
<keyword evidence="3 7" id="KW-0732">Signal</keyword>
<dbReference type="PRINTS" id="PR00179">
    <property type="entry name" value="LIPOCALIN"/>
</dbReference>
<dbReference type="InterPro" id="IPR022272">
    <property type="entry name" value="Lipocalin_CS"/>
</dbReference>
<keyword evidence="5" id="KW-0325">Glycoprotein</keyword>
<dbReference type="GeneID" id="106466730"/>
<reference evidence="11" key="1">
    <citation type="submission" date="2025-08" db="UniProtKB">
        <authorList>
            <consortium name="RefSeq"/>
        </authorList>
    </citation>
    <scope>IDENTIFICATION</scope>
    <source>
        <tissue evidence="11">Muscle</tissue>
    </source>
</reference>
<dbReference type="Pfam" id="PF00061">
    <property type="entry name" value="Lipocalin"/>
    <property type="match status" value="1"/>
</dbReference>
<keyword evidence="4" id="KW-0446">Lipid-binding</keyword>
<evidence type="ECO:0000256" key="3">
    <source>
        <dbReference type="ARBA" id="ARBA00022729"/>
    </source>
</evidence>
<dbReference type="Proteomes" id="UP000694941">
    <property type="component" value="Unplaced"/>
</dbReference>
<keyword evidence="6" id="KW-0873">Pyrrolidone carboxylic acid</keyword>
<sequence>MNWIGIALVLVYTTTVSKLVNGHVFKLGSCPNVEVQEDFNLDKFLGQWYVIQRFQTNSQCLKQNVTEENGVYYLSQNRQFFDTDFIRINRGSTSKGKISIPDKNSPSKMIVDFPLNLFGKVNYWVMMTDYDNYAAIWSCRRMLLGHFQHAEILSRSPTLDKVILNKIRGRFETYGVDEHQFSVIDQEDCQDQKDRNGVEISLLVDNIFDRFRI</sequence>
<evidence type="ECO:0000256" key="2">
    <source>
        <dbReference type="ARBA" id="ARBA00019890"/>
    </source>
</evidence>
<accession>A0ABM1T3R8</accession>
<dbReference type="PANTHER" id="PTHR10612:SF49">
    <property type="entry name" value="APOLIPOPROTEIN D-LIKE PROTEIN"/>
    <property type="match status" value="1"/>
</dbReference>
<organism evidence="10 11">
    <name type="scientific">Limulus polyphemus</name>
    <name type="common">Atlantic horseshoe crab</name>
    <dbReference type="NCBI Taxonomy" id="6850"/>
    <lineage>
        <taxon>Eukaryota</taxon>
        <taxon>Metazoa</taxon>
        <taxon>Ecdysozoa</taxon>
        <taxon>Arthropoda</taxon>
        <taxon>Chelicerata</taxon>
        <taxon>Merostomata</taxon>
        <taxon>Xiphosura</taxon>
        <taxon>Limulidae</taxon>
        <taxon>Limulus</taxon>
    </lineage>
</organism>
<dbReference type="InterPro" id="IPR022271">
    <property type="entry name" value="Lipocalin_ApoD"/>
</dbReference>
<evidence type="ECO:0000256" key="4">
    <source>
        <dbReference type="ARBA" id="ARBA00023121"/>
    </source>
</evidence>
<dbReference type="PRINTS" id="PR01219">
    <property type="entry name" value="APOLIPOPROTD"/>
</dbReference>
<evidence type="ECO:0000256" key="5">
    <source>
        <dbReference type="ARBA" id="ARBA00023180"/>
    </source>
</evidence>
<dbReference type="RefSeq" id="XP_022250524.1">
    <property type="nucleotide sequence ID" value="XM_022394816.1"/>
</dbReference>
<dbReference type="PANTHER" id="PTHR10612">
    <property type="entry name" value="APOLIPOPROTEIN D"/>
    <property type="match status" value="1"/>
</dbReference>
<keyword evidence="10" id="KW-1185">Reference proteome</keyword>
<feature type="domain" description="Lipocalin/cytosolic fatty-acid binding" evidence="9">
    <location>
        <begin position="82"/>
        <end position="187"/>
    </location>
</feature>
<proteinExistence type="inferred from homology"/>
<evidence type="ECO:0000256" key="8">
    <source>
        <dbReference type="RuleBase" id="RU003695"/>
    </source>
</evidence>
<comment type="similarity">
    <text evidence="1 7 8">Belongs to the calycin superfamily. Lipocalin family.</text>
</comment>
<feature type="signal peptide" evidence="7">
    <location>
        <begin position="1"/>
        <end position="22"/>
    </location>
</feature>
<evidence type="ECO:0000259" key="9">
    <source>
        <dbReference type="Pfam" id="PF00061"/>
    </source>
</evidence>
<dbReference type="InterPro" id="IPR002969">
    <property type="entry name" value="ApolipopD"/>
</dbReference>
<feature type="chain" id="PRO_5045015847" description="Apolipoprotein D" evidence="7">
    <location>
        <begin position="23"/>
        <end position="213"/>
    </location>
</feature>
<dbReference type="SUPFAM" id="SSF50814">
    <property type="entry name" value="Lipocalins"/>
    <property type="match status" value="1"/>
</dbReference>
<evidence type="ECO:0000256" key="1">
    <source>
        <dbReference type="ARBA" id="ARBA00006889"/>
    </source>
</evidence>
<evidence type="ECO:0000256" key="7">
    <source>
        <dbReference type="PIRNR" id="PIRNR036893"/>
    </source>
</evidence>